<evidence type="ECO:0000313" key="2">
    <source>
        <dbReference type="EMBL" id="OBY65713.1"/>
    </source>
</evidence>
<proteinExistence type="predicted"/>
<dbReference type="OrthoDB" id="9815009at2"/>
<dbReference type="RefSeq" id="WP_068359878.1">
    <property type="nucleotide sequence ID" value="NZ_CP019337.1"/>
</dbReference>
<reference evidence="3" key="1">
    <citation type="submission" date="2016-02" db="EMBL/GenBank/DDBJ databases">
        <title>Paenibacillus sp. LPB0068, isolated from Crassostrea gigas.</title>
        <authorList>
            <person name="Shin S.-K."/>
            <person name="Yi H."/>
        </authorList>
    </citation>
    <scope>NUCLEOTIDE SEQUENCE [LARGE SCALE GENOMIC DNA]</scope>
    <source>
        <strain evidence="3">KCTC 23969</strain>
    </source>
</reference>
<dbReference type="InterPro" id="IPR013196">
    <property type="entry name" value="HTH_11"/>
</dbReference>
<accession>A0A1B8U1H3</accession>
<dbReference type="Proteomes" id="UP000092612">
    <property type="component" value="Unassembled WGS sequence"/>
</dbReference>
<evidence type="ECO:0000313" key="3">
    <source>
        <dbReference type="Proteomes" id="UP000092612"/>
    </source>
</evidence>
<dbReference type="EMBL" id="LSFL01000029">
    <property type="protein sequence ID" value="OBY65713.1"/>
    <property type="molecule type" value="Genomic_DNA"/>
</dbReference>
<evidence type="ECO:0000259" key="1">
    <source>
        <dbReference type="Pfam" id="PF08279"/>
    </source>
</evidence>
<dbReference type="Gene3D" id="1.10.10.10">
    <property type="entry name" value="Winged helix-like DNA-binding domain superfamily/Winged helix DNA-binding domain"/>
    <property type="match status" value="1"/>
</dbReference>
<comment type="caution">
    <text evidence="2">The sequence shown here is derived from an EMBL/GenBank/DDBJ whole genome shotgun (WGS) entry which is preliminary data.</text>
</comment>
<keyword evidence="3" id="KW-1185">Reference proteome</keyword>
<dbReference type="AlphaFoldDB" id="A0A1B8U1H3"/>
<protein>
    <recommendedName>
        <fullName evidence="1">Helix-turn-helix type 11 domain-containing protein</fullName>
    </recommendedName>
</protein>
<gene>
    <name evidence="2" type="ORF">LPB301_07815</name>
</gene>
<name>A0A1B8U1H3_9FLAO</name>
<organism evidence="2 3">
    <name type="scientific">Polaribacter reichenbachii</name>
    <dbReference type="NCBI Taxonomy" id="996801"/>
    <lineage>
        <taxon>Bacteria</taxon>
        <taxon>Pseudomonadati</taxon>
        <taxon>Bacteroidota</taxon>
        <taxon>Flavobacteriia</taxon>
        <taxon>Flavobacteriales</taxon>
        <taxon>Flavobacteriaceae</taxon>
    </lineage>
</organism>
<sequence length="69" mass="7803">MDKEKQSLVRLIAIQTQLQSKRIVNAKNIAEKHNVSTRTVFRDIQTLEKSGIPVVTKVGKGYSVMEAYN</sequence>
<dbReference type="InterPro" id="IPR036390">
    <property type="entry name" value="WH_DNA-bd_sf"/>
</dbReference>
<dbReference type="SUPFAM" id="SSF46785">
    <property type="entry name" value="Winged helix' DNA-binding domain"/>
    <property type="match status" value="1"/>
</dbReference>
<feature type="domain" description="Helix-turn-helix type 11" evidence="1">
    <location>
        <begin position="10"/>
        <end position="62"/>
    </location>
</feature>
<dbReference type="Pfam" id="PF08279">
    <property type="entry name" value="HTH_11"/>
    <property type="match status" value="1"/>
</dbReference>
<dbReference type="InterPro" id="IPR036388">
    <property type="entry name" value="WH-like_DNA-bd_sf"/>
</dbReference>